<dbReference type="CDD" id="cd00078">
    <property type="entry name" value="HECTc"/>
    <property type="match status" value="1"/>
</dbReference>
<dbReference type="SUPFAM" id="SSF56204">
    <property type="entry name" value="Hect, E3 ligase catalytic domain"/>
    <property type="match status" value="1"/>
</dbReference>
<dbReference type="EC" id="2.3.2.26" evidence="6"/>
<protein>
    <recommendedName>
        <fullName evidence="6">E3 ubiquitin-protein ligase</fullName>
        <ecNumber evidence="6">2.3.2.26</ecNumber>
    </recommendedName>
</protein>
<dbReference type="Pfam" id="PF00168">
    <property type="entry name" value="C2"/>
    <property type="match status" value="1"/>
</dbReference>
<dbReference type="GO" id="GO:0005737">
    <property type="term" value="C:cytoplasm"/>
    <property type="evidence" value="ECO:0007669"/>
    <property type="project" value="TreeGrafter"/>
</dbReference>
<evidence type="ECO:0000256" key="2">
    <source>
        <dbReference type="ARBA" id="ARBA00004906"/>
    </source>
</evidence>
<evidence type="ECO:0000256" key="1">
    <source>
        <dbReference type="ARBA" id="ARBA00000885"/>
    </source>
</evidence>
<dbReference type="GO" id="GO:0016567">
    <property type="term" value="P:protein ubiquitination"/>
    <property type="evidence" value="ECO:0007669"/>
    <property type="project" value="UniProtKB-UniPathway"/>
</dbReference>
<evidence type="ECO:0000256" key="6">
    <source>
        <dbReference type="PIRNR" id="PIRNR001569"/>
    </source>
</evidence>
<feature type="domain" description="C2" evidence="9">
    <location>
        <begin position="1"/>
        <end position="114"/>
    </location>
</feature>
<dbReference type="InterPro" id="IPR036020">
    <property type="entry name" value="WW_dom_sf"/>
</dbReference>
<dbReference type="GO" id="GO:0061630">
    <property type="term" value="F:ubiquitin protein ligase activity"/>
    <property type="evidence" value="ECO:0007669"/>
    <property type="project" value="UniProtKB-EC"/>
</dbReference>
<dbReference type="PANTHER" id="PTHR11254">
    <property type="entry name" value="HECT DOMAIN UBIQUITIN-PROTEIN LIGASE"/>
    <property type="match status" value="1"/>
</dbReference>
<dbReference type="FunFam" id="2.20.70.10:FF:000005">
    <property type="entry name" value="E3 ubiquitin-protein ligase"/>
    <property type="match status" value="1"/>
</dbReference>
<dbReference type="SMART" id="SM00456">
    <property type="entry name" value="WW"/>
    <property type="match status" value="3"/>
</dbReference>
<reference evidence="12 13" key="1">
    <citation type="journal article" date="2019" name="Sci. Data">
        <title>Hybrid genome assembly and annotation of Danionella translucida.</title>
        <authorList>
            <person name="Kadobianskyi M."/>
            <person name="Schulze L."/>
            <person name="Schuelke M."/>
            <person name="Judkewitz B."/>
        </authorList>
    </citation>
    <scope>NUCLEOTIDE SEQUENCE [LARGE SCALE GENOMIC DNA]</scope>
    <source>
        <strain evidence="12 13">Bolton</strain>
    </source>
</reference>
<evidence type="ECO:0000256" key="4">
    <source>
        <dbReference type="ARBA" id="ARBA00022737"/>
    </source>
</evidence>
<dbReference type="PROSITE" id="PS50237">
    <property type="entry name" value="HECT"/>
    <property type="match status" value="1"/>
</dbReference>
<dbReference type="InterPro" id="IPR024928">
    <property type="entry name" value="E3_ub_ligase_SMURF1"/>
</dbReference>
<dbReference type="CDD" id="cd00201">
    <property type="entry name" value="WW"/>
    <property type="match status" value="3"/>
</dbReference>
<comment type="caution">
    <text evidence="12">The sequence shown here is derived from an EMBL/GenBank/DDBJ whole genome shotgun (WGS) entry which is preliminary data.</text>
</comment>
<keyword evidence="4" id="KW-0677">Repeat</keyword>
<dbReference type="InterPro" id="IPR050409">
    <property type="entry name" value="E3_ubiq-protein_ligase"/>
</dbReference>
<dbReference type="Gene3D" id="3.30.2410.10">
    <property type="entry name" value="Hect, E3 ligase catalytic domain"/>
    <property type="match status" value="1"/>
</dbReference>
<feature type="domain" description="HECT" evidence="11">
    <location>
        <begin position="501"/>
        <end position="735"/>
    </location>
</feature>
<dbReference type="PIRSF" id="PIRSF001569">
    <property type="entry name" value="E3_ub_ligase_SMURF1"/>
    <property type="match status" value="1"/>
</dbReference>
<feature type="compositionally biased region" description="Low complexity" evidence="8">
    <location>
        <begin position="260"/>
        <end position="275"/>
    </location>
</feature>
<feature type="domain" description="WW" evidence="10">
    <location>
        <begin position="410"/>
        <end position="443"/>
    </location>
</feature>
<dbReference type="Gene3D" id="3.30.2160.10">
    <property type="entry name" value="Hect, E3 ligase catalytic domain"/>
    <property type="match status" value="2"/>
</dbReference>
<dbReference type="PROSITE" id="PS01159">
    <property type="entry name" value="WW_DOMAIN_1"/>
    <property type="match status" value="3"/>
</dbReference>
<evidence type="ECO:0000256" key="5">
    <source>
        <dbReference type="ARBA" id="ARBA00022786"/>
    </source>
</evidence>
<dbReference type="Pfam" id="PF00397">
    <property type="entry name" value="WW"/>
    <property type="match status" value="3"/>
</dbReference>
<dbReference type="FunFam" id="2.20.70.10:FF:000009">
    <property type="entry name" value="E3 ubiquitin-protein ligase"/>
    <property type="match status" value="1"/>
</dbReference>
<evidence type="ECO:0000256" key="3">
    <source>
        <dbReference type="ARBA" id="ARBA00022679"/>
    </source>
</evidence>
<evidence type="ECO:0000313" key="13">
    <source>
        <dbReference type="Proteomes" id="UP000316079"/>
    </source>
</evidence>
<dbReference type="InterPro" id="IPR000008">
    <property type="entry name" value="C2_dom"/>
</dbReference>
<dbReference type="FunFam" id="3.90.1750.10:FF:000002">
    <property type="entry name" value="E3 ubiquitin-protein ligase"/>
    <property type="match status" value="1"/>
</dbReference>
<dbReference type="GO" id="GO:0043161">
    <property type="term" value="P:proteasome-mediated ubiquitin-dependent protein catabolic process"/>
    <property type="evidence" value="ECO:0007669"/>
    <property type="project" value="TreeGrafter"/>
</dbReference>
<keyword evidence="3 6" id="KW-0808">Transferase</keyword>
<keyword evidence="13" id="KW-1185">Reference proteome</keyword>
<name>A0A553NWS1_9TELE</name>
<organism evidence="12 13">
    <name type="scientific">Danionella cerebrum</name>
    <dbReference type="NCBI Taxonomy" id="2873325"/>
    <lineage>
        <taxon>Eukaryota</taxon>
        <taxon>Metazoa</taxon>
        <taxon>Chordata</taxon>
        <taxon>Craniata</taxon>
        <taxon>Vertebrata</taxon>
        <taxon>Euteleostomi</taxon>
        <taxon>Actinopterygii</taxon>
        <taxon>Neopterygii</taxon>
        <taxon>Teleostei</taxon>
        <taxon>Ostariophysi</taxon>
        <taxon>Cypriniformes</taxon>
        <taxon>Danionidae</taxon>
        <taxon>Danioninae</taxon>
        <taxon>Danionella</taxon>
    </lineage>
</organism>
<keyword evidence="5 6" id="KW-0833">Ubl conjugation pathway</keyword>
<dbReference type="AlphaFoldDB" id="A0A553NWS1"/>
<dbReference type="InterPro" id="IPR001202">
    <property type="entry name" value="WW_dom"/>
</dbReference>
<evidence type="ECO:0000259" key="9">
    <source>
        <dbReference type="PROSITE" id="PS50004"/>
    </source>
</evidence>
<dbReference type="Gene3D" id="2.60.40.150">
    <property type="entry name" value="C2 domain"/>
    <property type="match status" value="1"/>
</dbReference>
<comment type="pathway">
    <text evidence="2 6">Protein modification; protein ubiquitination.</text>
</comment>
<evidence type="ECO:0000313" key="12">
    <source>
        <dbReference type="EMBL" id="TRY69883.1"/>
    </source>
</evidence>
<dbReference type="InterPro" id="IPR035983">
    <property type="entry name" value="Hect_E3_ubiquitin_ligase"/>
</dbReference>
<gene>
    <name evidence="12" type="ORF">DNTS_015346</name>
</gene>
<dbReference type="SUPFAM" id="SSF51045">
    <property type="entry name" value="WW domain"/>
    <property type="match status" value="3"/>
</dbReference>
<comment type="caution">
    <text evidence="7">Lacks conserved residue(s) required for the propagation of feature annotation.</text>
</comment>
<evidence type="ECO:0000259" key="10">
    <source>
        <dbReference type="PROSITE" id="PS50020"/>
    </source>
</evidence>
<dbReference type="SMART" id="SM00119">
    <property type="entry name" value="HECTc"/>
    <property type="match status" value="1"/>
</dbReference>
<dbReference type="PROSITE" id="PS50004">
    <property type="entry name" value="C2"/>
    <property type="match status" value="1"/>
</dbReference>
<dbReference type="Gene3D" id="2.20.70.10">
    <property type="match status" value="2"/>
</dbReference>
<dbReference type="InterPro" id="IPR000569">
    <property type="entry name" value="HECT_dom"/>
</dbReference>
<dbReference type="Gene3D" id="3.90.1750.10">
    <property type="entry name" value="Hect, E3 ligase catalytic domains"/>
    <property type="match status" value="2"/>
</dbReference>
<dbReference type="Proteomes" id="UP000316079">
    <property type="component" value="Unassembled WGS sequence"/>
</dbReference>
<sequence>MASGSRSDDGGDVHERTQLQTLVSCARLRRRRSWFGTAVFVEVTSEGESSRTHRSHSSSSPVWDERLTLSVSPHAPLEFRVLSHHALKADALLGRASLDLTETLRQHQGKLECVCEVLPLTLDGKNGSVSTGELTVFLDGLSIDPSLTPSTAETTVLEVQQNGDAVHESLGEPSATQNSRAVNGTDIAEDEAPPPSISTDCSPAPLVNGDSQPTLSHLCPSLKAPSAPPPESEESSSTVNGETSCSCPNDSADTADGPPAAGVTAASSSQTVASSEGPSDGGKPAPPTPATTVEPLPQGWERRVDSRGRIYYVDHNTRTTTWQRPTMESVRNYQQWQNNQRSQLEGAMLQFNQRYLYSASMLSAENDPLGPLPPGWERRVDSNDRVYFVNHNTKTTQWEDPRTQGLQNEEALPEGWEIRFTREGVRYFVDHNTRSTTFSDPRTGKSAVTKGPQIAYERSFRWKLAHFRYLCQSNALASHVKITVSRQTLFEDSFQQIMNFKPYDLRRRLYVIFRGEEGLDYGGLAREWFFLLSHEVLNPMYCLFEYAGKNNYCLQINPASTINPDHLTYFCCIGRFIAMALFHGKFIDTGFSLPFYKRMLNKKLILKDLESIDPDVDMEILGKLSSHDLKEDGANIAVTEENKEEYIGLMAEWRFSRGVESQTKAFLDGFNEVVPLQWLQYFDEKELEVMLCGMQEVDLQDWQRNTVYRHYTRNSKQIIWFWQEPVDFPWEDSQN</sequence>
<dbReference type="CDD" id="cd04021">
    <property type="entry name" value="C2_E3_ubiquitin_ligase"/>
    <property type="match status" value="1"/>
</dbReference>
<dbReference type="FunFam" id="3.90.1750.10:FF:000026">
    <property type="entry name" value="E3 ubiquitin-protein ligase HACE1"/>
    <property type="match status" value="1"/>
</dbReference>
<evidence type="ECO:0000256" key="8">
    <source>
        <dbReference type="SAM" id="MobiDB-lite"/>
    </source>
</evidence>
<comment type="catalytic activity">
    <reaction evidence="1 6">
        <text>S-ubiquitinyl-[E2 ubiquitin-conjugating enzyme]-L-cysteine + [acceptor protein]-L-lysine = [E2 ubiquitin-conjugating enzyme]-L-cysteine + N(6)-ubiquitinyl-[acceptor protein]-L-lysine.</text>
        <dbReference type="EC" id="2.3.2.26"/>
    </reaction>
</comment>
<dbReference type="PROSITE" id="PS50020">
    <property type="entry name" value="WW_DOMAIN_2"/>
    <property type="match status" value="3"/>
</dbReference>
<evidence type="ECO:0000256" key="7">
    <source>
        <dbReference type="PROSITE-ProRule" id="PRU00104"/>
    </source>
</evidence>
<dbReference type="OrthoDB" id="423283at2759"/>
<dbReference type="STRING" id="623744.A0A553NWS1"/>
<proteinExistence type="predicted"/>
<dbReference type="SMART" id="SM00239">
    <property type="entry name" value="C2"/>
    <property type="match status" value="1"/>
</dbReference>
<dbReference type="PANTHER" id="PTHR11254:SF299">
    <property type="entry name" value="NEDD4-LIKE E3 UBIQUITIN-PROTEIN LIGASE WWP1"/>
    <property type="match status" value="1"/>
</dbReference>
<accession>A0A553NWS1</accession>
<feature type="region of interest" description="Disordered" evidence="8">
    <location>
        <begin position="186"/>
        <end position="302"/>
    </location>
</feature>
<feature type="compositionally biased region" description="Polar residues" evidence="8">
    <location>
        <begin position="238"/>
        <end position="252"/>
    </location>
</feature>
<feature type="domain" description="WW" evidence="10">
    <location>
        <begin position="370"/>
        <end position="403"/>
    </location>
</feature>
<dbReference type="EMBL" id="SRMA01026774">
    <property type="protein sequence ID" value="TRY69883.1"/>
    <property type="molecule type" value="Genomic_DNA"/>
</dbReference>
<feature type="domain" description="WW" evidence="10">
    <location>
        <begin position="294"/>
        <end position="327"/>
    </location>
</feature>
<dbReference type="InterPro" id="IPR035892">
    <property type="entry name" value="C2_domain_sf"/>
</dbReference>
<dbReference type="Pfam" id="PF00632">
    <property type="entry name" value="HECT"/>
    <property type="match status" value="1"/>
</dbReference>
<dbReference type="SUPFAM" id="SSF49562">
    <property type="entry name" value="C2 domain (Calcium/lipid-binding domain, CaLB)"/>
    <property type="match status" value="1"/>
</dbReference>
<dbReference type="UniPathway" id="UPA00143"/>
<evidence type="ECO:0000259" key="11">
    <source>
        <dbReference type="PROSITE" id="PS50237"/>
    </source>
</evidence>